<evidence type="ECO:0000313" key="2">
    <source>
        <dbReference type="Proteomes" id="UP001163719"/>
    </source>
</evidence>
<evidence type="ECO:0000313" key="1">
    <source>
        <dbReference type="EMBL" id="MCW3161628.1"/>
    </source>
</evidence>
<dbReference type="RefSeq" id="WP_264743571.1">
    <property type="nucleotide sequence ID" value="NZ_JAPDHV010000004.1"/>
</dbReference>
<comment type="caution">
    <text evidence="1">The sequence shown here is derived from an EMBL/GenBank/DDBJ whole genome shotgun (WGS) entry which is preliminary data.</text>
</comment>
<reference evidence="1" key="1">
    <citation type="submission" date="2022-10" db="EMBL/GenBank/DDBJ databases">
        <title>Chryseobacterium babae sp. nov. isolated from the gut of the beetle Oryctes rhinoceros, and Chryseobacterium kimseyorum sp. nov., isolated from a stick insect rearing cage.</title>
        <authorList>
            <person name="Shelomi M."/>
            <person name="Han C.-J."/>
            <person name="Chen W.-M."/>
            <person name="Chen H.-K."/>
            <person name="Liaw S.-J."/>
            <person name="Muhle E."/>
            <person name="Clermont D."/>
        </authorList>
    </citation>
    <scope>NUCLEOTIDE SEQUENCE</scope>
    <source>
        <strain evidence="1">WLa1L2M3</strain>
    </source>
</reference>
<proteinExistence type="predicted"/>
<keyword evidence="2" id="KW-1185">Reference proteome</keyword>
<name>A0ABT3HPB7_9FLAO</name>
<sequence>MISILLLFFYLVSTTELYQFLKIPILVEHFMEHKDLNPGMTVGAFLKLHYDDPVQDSDYQTDQKLPFVSHSCPLLVAFTVEPSLYLHFTEKIFKEILSKETIYKSFYYNKEILNSIWQPPKFC</sequence>
<gene>
    <name evidence="1" type="ORF">OH806_10175</name>
</gene>
<accession>A0ABT3HPB7</accession>
<protein>
    <submittedName>
        <fullName evidence="1">Uncharacterized protein</fullName>
    </submittedName>
</protein>
<dbReference type="Proteomes" id="UP001163719">
    <property type="component" value="Unassembled WGS sequence"/>
</dbReference>
<organism evidence="1 2">
    <name type="scientific">Chryseobacterium oryctis</name>
    <dbReference type="NCBI Taxonomy" id="2952618"/>
    <lineage>
        <taxon>Bacteria</taxon>
        <taxon>Pseudomonadati</taxon>
        <taxon>Bacteroidota</taxon>
        <taxon>Flavobacteriia</taxon>
        <taxon>Flavobacteriales</taxon>
        <taxon>Weeksellaceae</taxon>
        <taxon>Chryseobacterium group</taxon>
        <taxon>Chryseobacterium</taxon>
    </lineage>
</organism>
<dbReference type="EMBL" id="JAPDHV010000004">
    <property type="protein sequence ID" value="MCW3161628.1"/>
    <property type="molecule type" value="Genomic_DNA"/>
</dbReference>